<proteinExistence type="predicted"/>
<protein>
    <submittedName>
        <fullName evidence="1">Unnamed protein product</fullName>
    </submittedName>
</protein>
<organism evidence="1 2">
    <name type="scientific">Ambrosiozyma monospora</name>
    <name type="common">Yeast</name>
    <name type="synonym">Endomycopsis monosporus</name>
    <dbReference type="NCBI Taxonomy" id="43982"/>
    <lineage>
        <taxon>Eukaryota</taxon>
        <taxon>Fungi</taxon>
        <taxon>Dikarya</taxon>
        <taxon>Ascomycota</taxon>
        <taxon>Saccharomycotina</taxon>
        <taxon>Pichiomycetes</taxon>
        <taxon>Pichiales</taxon>
        <taxon>Pichiaceae</taxon>
        <taxon>Ambrosiozyma</taxon>
    </lineage>
</organism>
<dbReference type="Proteomes" id="UP001165064">
    <property type="component" value="Unassembled WGS sequence"/>
</dbReference>
<gene>
    <name evidence="1" type="ORF">Amon02_001287200</name>
</gene>
<accession>A0ACB5UCD5</accession>
<evidence type="ECO:0000313" key="2">
    <source>
        <dbReference type="Proteomes" id="UP001165064"/>
    </source>
</evidence>
<keyword evidence="2" id="KW-1185">Reference proteome</keyword>
<dbReference type="EMBL" id="BSXS01016158">
    <property type="protein sequence ID" value="GMF07368.1"/>
    <property type="molecule type" value="Genomic_DNA"/>
</dbReference>
<evidence type="ECO:0000313" key="1">
    <source>
        <dbReference type="EMBL" id="GMF07368.1"/>
    </source>
</evidence>
<reference evidence="1" key="1">
    <citation type="submission" date="2023-04" db="EMBL/GenBank/DDBJ databases">
        <title>Ambrosiozyma monospora NBRC 10751.</title>
        <authorList>
            <person name="Ichikawa N."/>
            <person name="Sato H."/>
            <person name="Tonouchi N."/>
        </authorList>
    </citation>
    <scope>NUCLEOTIDE SEQUENCE</scope>
    <source>
        <strain evidence="1">NBRC 10751</strain>
    </source>
</reference>
<comment type="caution">
    <text evidence="1">The sequence shown here is derived from an EMBL/GenBank/DDBJ whole genome shotgun (WGS) entry which is preliminary data.</text>
</comment>
<sequence>MVLYYQLNVRFMLICQKYVEGISFVIFIKHGPSPKFGQYIKSVIINNNSNNDSAGSADVGIKVIKTLELEGSRVVKILMVGDQSSGA</sequence>
<name>A0ACB5UCD5_AMBMO</name>